<dbReference type="SUPFAM" id="SSF141086">
    <property type="entry name" value="Agglutinin HPA-like"/>
    <property type="match status" value="3"/>
</dbReference>
<evidence type="ECO:0000313" key="2">
    <source>
        <dbReference type="EMBL" id="KAK7684546.1"/>
    </source>
</evidence>
<dbReference type="Pfam" id="PF09458">
    <property type="entry name" value="H_lectin"/>
    <property type="match status" value="3"/>
</dbReference>
<name>A0AAW0FUN6_9APHY</name>
<reference evidence="2 3" key="1">
    <citation type="submission" date="2022-09" db="EMBL/GenBank/DDBJ databases">
        <authorList>
            <person name="Palmer J.M."/>
        </authorList>
    </citation>
    <scope>NUCLEOTIDE SEQUENCE [LARGE SCALE GENOMIC DNA]</scope>
    <source>
        <strain evidence="2 3">DSM 7382</strain>
    </source>
</reference>
<organism evidence="2 3">
    <name type="scientific">Cerrena zonata</name>
    <dbReference type="NCBI Taxonomy" id="2478898"/>
    <lineage>
        <taxon>Eukaryota</taxon>
        <taxon>Fungi</taxon>
        <taxon>Dikarya</taxon>
        <taxon>Basidiomycota</taxon>
        <taxon>Agaricomycotina</taxon>
        <taxon>Agaricomycetes</taxon>
        <taxon>Polyporales</taxon>
        <taxon>Cerrenaceae</taxon>
        <taxon>Cerrena</taxon>
    </lineage>
</organism>
<dbReference type="PANTHER" id="PTHR46938">
    <property type="entry name" value="DISCOIDIN-1 SUBUNIT A-RELATED-RELATED"/>
    <property type="match status" value="1"/>
</dbReference>
<sequence length="353" mass="39525">MSEVKHRDLVYMIDPPPVDRRPSLLSHQQVSLKPRHRVSATHLNNDLNRVIDSGRLGNYLHITTYTMKSIGNDSVAKIDIGTFNTTPLHEFSSPRHHNAHSIALSIRYASPPTILLGMNMLDMNIPRIRCKILSVANDGAQVDIESWEDTKLYSVGCSWLSIPPNDPDIQCGRFDTLEDHPMSKPNISTKHKVTFTHPYHTTPKVVVWLEAFSTHPGRNCRIIVEATDITPSGFTLEINTWLWTDILCATAVWLAHSADRKDIRSGAFSTDDVRPRNEPRLKNSSYIPIAGGAYSKKPHVFSALNMLDFRSGRNIRVKAHTGDMTLHGMTWHLDSGADSVCYGAGASFIILDQ</sequence>
<comment type="caution">
    <text evidence="2">The sequence shown here is derived from an EMBL/GenBank/DDBJ whole genome shotgun (WGS) entry which is preliminary data.</text>
</comment>
<dbReference type="AlphaFoldDB" id="A0AAW0FUN6"/>
<dbReference type="GO" id="GO:0098636">
    <property type="term" value="C:protein complex involved in cell adhesion"/>
    <property type="evidence" value="ECO:0007669"/>
    <property type="project" value="TreeGrafter"/>
</dbReference>
<dbReference type="InterPro" id="IPR019019">
    <property type="entry name" value="H-type_lectin_domain"/>
</dbReference>
<dbReference type="GO" id="GO:0098609">
    <property type="term" value="P:cell-cell adhesion"/>
    <property type="evidence" value="ECO:0007669"/>
    <property type="project" value="TreeGrafter"/>
</dbReference>
<dbReference type="GO" id="GO:0030247">
    <property type="term" value="F:polysaccharide binding"/>
    <property type="evidence" value="ECO:0007669"/>
    <property type="project" value="TreeGrafter"/>
</dbReference>
<feature type="domain" description="H-type lectin" evidence="1">
    <location>
        <begin position="104"/>
        <end position="161"/>
    </location>
</feature>
<proteinExistence type="predicted"/>
<evidence type="ECO:0000259" key="1">
    <source>
        <dbReference type="Pfam" id="PF09458"/>
    </source>
</evidence>
<dbReference type="Gene3D" id="2.60.40.2080">
    <property type="match status" value="3"/>
</dbReference>
<dbReference type="InterPro" id="IPR052487">
    <property type="entry name" value="Galactose-binding_lectin"/>
</dbReference>
<dbReference type="GO" id="GO:0009986">
    <property type="term" value="C:cell surface"/>
    <property type="evidence" value="ECO:0007669"/>
    <property type="project" value="TreeGrafter"/>
</dbReference>
<protein>
    <recommendedName>
        <fullName evidence="1">H-type lectin domain-containing protein</fullName>
    </recommendedName>
</protein>
<feature type="domain" description="H-type lectin" evidence="1">
    <location>
        <begin position="191"/>
        <end position="256"/>
    </location>
</feature>
<dbReference type="GO" id="GO:0046871">
    <property type="term" value="F:N-acetylgalactosamine binding"/>
    <property type="evidence" value="ECO:0007669"/>
    <property type="project" value="TreeGrafter"/>
</dbReference>
<dbReference type="EMBL" id="JASBNA010000025">
    <property type="protein sequence ID" value="KAK7684546.1"/>
    <property type="molecule type" value="Genomic_DNA"/>
</dbReference>
<gene>
    <name evidence="2" type="ORF">QCA50_012493</name>
</gene>
<dbReference type="GO" id="GO:0070492">
    <property type="term" value="F:oligosaccharide binding"/>
    <property type="evidence" value="ECO:0007669"/>
    <property type="project" value="TreeGrafter"/>
</dbReference>
<keyword evidence="3" id="KW-1185">Reference proteome</keyword>
<feature type="domain" description="H-type lectin" evidence="1">
    <location>
        <begin position="293"/>
        <end position="349"/>
    </location>
</feature>
<accession>A0AAW0FUN6</accession>
<dbReference type="Proteomes" id="UP001385951">
    <property type="component" value="Unassembled WGS sequence"/>
</dbReference>
<evidence type="ECO:0000313" key="3">
    <source>
        <dbReference type="Proteomes" id="UP001385951"/>
    </source>
</evidence>
<dbReference type="InterPro" id="IPR037221">
    <property type="entry name" value="H-type_lectin_dom_sf"/>
</dbReference>